<sequence>MAAATERAAAALQTSQRVAVLLGAGISVGSGIPDFRSPGGMYDTLRPDLLTATPAQRALMARDPTAVVSWTIFRENQLPYLELRRPFILGINEGRWKPSLAHYFLQELQDRGKLHRCYSQNIDGLELMTGLDRSRVVTCHGSLGAISCEFCGKPADRDWFTSALRSSIRDIYGTDDSAPKTSTPISCPACGRPGLKPSTVLYGRSLPGDFFEAMEADFPSTIDLVIVVGTSLTVSPANQIPCLAARDTPRIVVNMEPVGEDLGLDFASKRDIFLGGACDDSFANLLRELGWSSTFASKPAGERRQQHQQHQQHQQNAEQEVAIEALLVKIKDQARSKELGLGARRVLLSDMLDSLRHLEHEIDADQWLYEEQPLLN</sequence>
<feature type="binding site" evidence="6">
    <location>
        <position position="187"/>
    </location>
    <ligand>
        <name>Zn(2+)</name>
        <dbReference type="ChEBI" id="CHEBI:29105"/>
    </ligand>
</feature>
<keyword evidence="3 6" id="KW-0479">Metal-binding</keyword>
<name>A0A2R5GQL0_9STRA</name>
<dbReference type="EMBL" id="BEYU01000113">
    <property type="protein sequence ID" value="GBG32048.1"/>
    <property type="molecule type" value="Genomic_DNA"/>
</dbReference>
<dbReference type="InterPro" id="IPR026591">
    <property type="entry name" value="Sirtuin_cat_small_dom_sf"/>
</dbReference>
<dbReference type="GO" id="GO:0070403">
    <property type="term" value="F:NAD+ binding"/>
    <property type="evidence" value="ECO:0007669"/>
    <property type="project" value="InterPro"/>
</dbReference>
<keyword evidence="2" id="KW-0808">Transferase</keyword>
<dbReference type="GO" id="GO:0017136">
    <property type="term" value="F:histone deacetylase activity, NAD-dependent"/>
    <property type="evidence" value="ECO:0007669"/>
    <property type="project" value="TreeGrafter"/>
</dbReference>
<dbReference type="Gene3D" id="3.30.1600.10">
    <property type="entry name" value="SIR2/SIRT2 'Small Domain"/>
    <property type="match status" value="1"/>
</dbReference>
<dbReference type="Pfam" id="PF02146">
    <property type="entry name" value="SIR2"/>
    <property type="match status" value="1"/>
</dbReference>
<dbReference type="GO" id="GO:0005634">
    <property type="term" value="C:nucleus"/>
    <property type="evidence" value="ECO:0007669"/>
    <property type="project" value="TreeGrafter"/>
</dbReference>
<dbReference type="GO" id="GO:0046872">
    <property type="term" value="F:metal ion binding"/>
    <property type="evidence" value="ECO:0007669"/>
    <property type="project" value="UniProtKB-KW"/>
</dbReference>
<dbReference type="OrthoDB" id="420264at2759"/>
<comment type="caution">
    <text evidence="9">The sequence shown here is derived from an EMBL/GenBank/DDBJ whole genome shotgun (WGS) entry which is preliminary data.</text>
</comment>
<evidence type="ECO:0000256" key="1">
    <source>
        <dbReference type="ARBA" id="ARBA00001947"/>
    </source>
</evidence>
<feature type="binding site" evidence="6">
    <location>
        <position position="190"/>
    </location>
    <ligand>
        <name>Zn(2+)</name>
        <dbReference type="ChEBI" id="CHEBI:29105"/>
    </ligand>
</feature>
<accession>A0A2R5GQL0</accession>
<dbReference type="SUPFAM" id="SSF52467">
    <property type="entry name" value="DHS-like NAD/FAD-binding domain"/>
    <property type="match status" value="1"/>
</dbReference>
<organism evidence="9 10">
    <name type="scientific">Hondaea fermentalgiana</name>
    <dbReference type="NCBI Taxonomy" id="2315210"/>
    <lineage>
        <taxon>Eukaryota</taxon>
        <taxon>Sar</taxon>
        <taxon>Stramenopiles</taxon>
        <taxon>Bigyra</taxon>
        <taxon>Labyrinthulomycetes</taxon>
        <taxon>Thraustochytrida</taxon>
        <taxon>Thraustochytriidae</taxon>
        <taxon>Hondaea</taxon>
    </lineage>
</organism>
<feature type="active site" description="Proton acceptor" evidence="6">
    <location>
        <position position="140"/>
    </location>
</feature>
<evidence type="ECO:0000313" key="10">
    <source>
        <dbReference type="Proteomes" id="UP000241890"/>
    </source>
</evidence>
<reference evidence="9 10" key="1">
    <citation type="submission" date="2017-12" db="EMBL/GenBank/DDBJ databases">
        <title>Sequencing, de novo assembly and annotation of complete genome of a new Thraustochytrid species, strain FCC1311.</title>
        <authorList>
            <person name="Sedici K."/>
            <person name="Godart F."/>
            <person name="Aiese Cigliano R."/>
            <person name="Sanseverino W."/>
            <person name="Barakat M."/>
            <person name="Ortet P."/>
            <person name="Marechal E."/>
            <person name="Cagnac O."/>
            <person name="Amato A."/>
        </authorList>
    </citation>
    <scope>NUCLEOTIDE SEQUENCE [LARGE SCALE GENOMIC DNA]</scope>
</reference>
<feature type="binding site" evidence="6">
    <location>
        <position position="148"/>
    </location>
    <ligand>
        <name>Zn(2+)</name>
        <dbReference type="ChEBI" id="CHEBI:29105"/>
    </ligand>
</feature>
<dbReference type="InterPro" id="IPR003000">
    <property type="entry name" value="Sirtuin"/>
</dbReference>
<evidence type="ECO:0000256" key="3">
    <source>
        <dbReference type="ARBA" id="ARBA00022723"/>
    </source>
</evidence>
<evidence type="ECO:0000256" key="2">
    <source>
        <dbReference type="ARBA" id="ARBA00022679"/>
    </source>
</evidence>
<dbReference type="InterPro" id="IPR026590">
    <property type="entry name" value="Ssirtuin_cat_dom"/>
</dbReference>
<dbReference type="InterPro" id="IPR029035">
    <property type="entry name" value="DHS-like_NAD/FAD-binding_dom"/>
</dbReference>
<evidence type="ECO:0000259" key="8">
    <source>
        <dbReference type="PROSITE" id="PS50305"/>
    </source>
</evidence>
<dbReference type="PANTHER" id="PTHR11085">
    <property type="entry name" value="NAD-DEPENDENT PROTEIN DEACYLASE SIRTUIN-5, MITOCHONDRIAL-RELATED"/>
    <property type="match status" value="1"/>
</dbReference>
<feature type="domain" description="Deacetylase sirtuin-type" evidence="8">
    <location>
        <begin position="1"/>
        <end position="292"/>
    </location>
</feature>
<keyword evidence="10" id="KW-1185">Reference proteome</keyword>
<proteinExistence type="predicted"/>
<feature type="region of interest" description="Disordered" evidence="7">
    <location>
        <begin position="297"/>
        <end position="316"/>
    </location>
</feature>
<dbReference type="InParanoid" id="A0A2R5GQL0"/>
<keyword evidence="4 6" id="KW-0862">Zinc</keyword>
<protein>
    <submittedName>
        <fullName evidence="9">NAD-dependent deacetylase sir2D</fullName>
    </submittedName>
</protein>
<evidence type="ECO:0000256" key="7">
    <source>
        <dbReference type="SAM" id="MobiDB-lite"/>
    </source>
</evidence>
<gene>
    <name evidence="9" type="ORF">FCC1311_082732</name>
</gene>
<dbReference type="AlphaFoldDB" id="A0A2R5GQL0"/>
<evidence type="ECO:0000256" key="4">
    <source>
        <dbReference type="ARBA" id="ARBA00022833"/>
    </source>
</evidence>
<comment type="cofactor">
    <cofactor evidence="1">
        <name>Zn(2+)</name>
        <dbReference type="ChEBI" id="CHEBI:29105"/>
    </cofactor>
</comment>
<evidence type="ECO:0000256" key="6">
    <source>
        <dbReference type="PROSITE-ProRule" id="PRU00236"/>
    </source>
</evidence>
<evidence type="ECO:0000256" key="5">
    <source>
        <dbReference type="ARBA" id="ARBA00023027"/>
    </source>
</evidence>
<keyword evidence="5" id="KW-0520">NAD</keyword>
<feature type="binding site" evidence="6">
    <location>
        <position position="151"/>
    </location>
    <ligand>
        <name>Zn(2+)</name>
        <dbReference type="ChEBI" id="CHEBI:29105"/>
    </ligand>
</feature>
<dbReference type="PROSITE" id="PS50305">
    <property type="entry name" value="SIRTUIN"/>
    <property type="match status" value="1"/>
</dbReference>
<dbReference type="Gene3D" id="3.40.50.1220">
    <property type="entry name" value="TPP-binding domain"/>
    <property type="match status" value="1"/>
</dbReference>
<evidence type="ECO:0000313" key="9">
    <source>
        <dbReference type="EMBL" id="GBG32048.1"/>
    </source>
</evidence>
<dbReference type="InterPro" id="IPR050134">
    <property type="entry name" value="NAD-dep_sirtuin_deacylases"/>
</dbReference>
<dbReference type="Proteomes" id="UP000241890">
    <property type="component" value="Unassembled WGS sequence"/>
</dbReference>
<dbReference type="PANTHER" id="PTHR11085:SF6">
    <property type="entry name" value="NAD-DEPENDENT PROTEIN DEACETYLASE SIRTUIN-2"/>
    <property type="match status" value="1"/>
</dbReference>